<dbReference type="OrthoDB" id="10526326at2759"/>
<evidence type="ECO:0000256" key="1">
    <source>
        <dbReference type="SAM" id="SignalP"/>
    </source>
</evidence>
<feature type="signal peptide" evidence="1">
    <location>
        <begin position="1"/>
        <end position="20"/>
    </location>
</feature>
<feature type="chain" id="PRO_5036164453" description="RxLR effector protein" evidence="1">
    <location>
        <begin position="21"/>
        <end position="82"/>
    </location>
</feature>
<comment type="caution">
    <text evidence="3">The sequence shown here is derived from an EMBL/GenBank/DDBJ whole genome shotgun (WGS) entry which is preliminary data.</text>
</comment>
<reference evidence="4 5" key="1">
    <citation type="submission" date="2018-09" db="EMBL/GenBank/DDBJ databases">
        <title>Genomic investigation of the strawberry pathogen Phytophthora fragariae indicates pathogenicity is determined by transcriptional variation in three key races.</title>
        <authorList>
            <person name="Adams T.M."/>
            <person name="Armitage A.D."/>
            <person name="Sobczyk M.K."/>
            <person name="Bates H.J."/>
            <person name="Dunwell J.M."/>
            <person name="Nellist C.F."/>
            <person name="Harrison R.J."/>
        </authorList>
    </citation>
    <scope>NUCLEOTIDE SEQUENCE [LARGE SCALE GENOMIC DNA]</scope>
    <source>
        <strain evidence="3 4">SCRP249</strain>
        <strain evidence="2 5">SCRP324</strain>
    </source>
</reference>
<gene>
    <name evidence="3" type="ORF">PR001_g22447</name>
    <name evidence="2" type="ORF">PR002_g27749</name>
</gene>
<dbReference type="AlphaFoldDB" id="A0A6A3IVD4"/>
<keyword evidence="1" id="KW-0732">Signal</keyword>
<dbReference type="EMBL" id="QXFV01002496">
    <property type="protein sequence ID" value="KAE8987009.1"/>
    <property type="molecule type" value="Genomic_DNA"/>
</dbReference>
<evidence type="ECO:0000313" key="5">
    <source>
        <dbReference type="Proteomes" id="UP000435112"/>
    </source>
</evidence>
<evidence type="ECO:0008006" key="6">
    <source>
        <dbReference type="Google" id="ProtNLM"/>
    </source>
</evidence>
<dbReference type="EMBL" id="QXFU01004504">
    <property type="protein sequence ID" value="KAE8968449.1"/>
    <property type="molecule type" value="Genomic_DNA"/>
</dbReference>
<evidence type="ECO:0000313" key="2">
    <source>
        <dbReference type="EMBL" id="KAE8968449.1"/>
    </source>
</evidence>
<organism evidence="3 4">
    <name type="scientific">Phytophthora rubi</name>
    <dbReference type="NCBI Taxonomy" id="129364"/>
    <lineage>
        <taxon>Eukaryota</taxon>
        <taxon>Sar</taxon>
        <taxon>Stramenopiles</taxon>
        <taxon>Oomycota</taxon>
        <taxon>Peronosporomycetes</taxon>
        <taxon>Peronosporales</taxon>
        <taxon>Peronosporaceae</taxon>
        <taxon>Phytophthora</taxon>
    </lineage>
</organism>
<sequence length="82" mass="9153">MNRLLIHILVMLSGVTNVAIFSSSLNESRLVSSVTTRELIISTNCGVHIPSRACWHPRPHSGSFANRTDSFKMMTSVNKCHR</sequence>
<dbReference type="Proteomes" id="UP000429607">
    <property type="component" value="Unassembled WGS sequence"/>
</dbReference>
<protein>
    <recommendedName>
        <fullName evidence="6">RxLR effector protein</fullName>
    </recommendedName>
</protein>
<evidence type="ECO:0000313" key="4">
    <source>
        <dbReference type="Proteomes" id="UP000429607"/>
    </source>
</evidence>
<evidence type="ECO:0000313" key="3">
    <source>
        <dbReference type="EMBL" id="KAE8987009.1"/>
    </source>
</evidence>
<dbReference type="Proteomes" id="UP000435112">
    <property type="component" value="Unassembled WGS sequence"/>
</dbReference>
<proteinExistence type="predicted"/>
<name>A0A6A3IVD4_9STRA</name>
<accession>A0A6A3IVD4</accession>